<name>A0A918JHI1_9ALTE</name>
<evidence type="ECO:0000313" key="3">
    <source>
        <dbReference type="Proteomes" id="UP000631300"/>
    </source>
</evidence>
<proteinExistence type="predicted"/>
<evidence type="ECO:0000256" key="1">
    <source>
        <dbReference type="SAM" id="Phobius"/>
    </source>
</evidence>
<dbReference type="Proteomes" id="UP000631300">
    <property type="component" value="Unassembled WGS sequence"/>
</dbReference>
<comment type="caution">
    <text evidence="2">The sequence shown here is derived from an EMBL/GenBank/DDBJ whole genome shotgun (WGS) entry which is preliminary data.</text>
</comment>
<keyword evidence="1" id="KW-0812">Transmembrane</keyword>
<reference evidence="2" key="1">
    <citation type="journal article" date="2014" name="Int. J. Syst. Evol. Microbiol.">
        <title>Complete genome sequence of Corynebacterium casei LMG S-19264T (=DSM 44701T), isolated from a smear-ripened cheese.</title>
        <authorList>
            <consortium name="US DOE Joint Genome Institute (JGI-PGF)"/>
            <person name="Walter F."/>
            <person name="Albersmeier A."/>
            <person name="Kalinowski J."/>
            <person name="Ruckert C."/>
        </authorList>
    </citation>
    <scope>NUCLEOTIDE SEQUENCE</scope>
    <source>
        <strain evidence="2">KCTC 22164</strain>
    </source>
</reference>
<organism evidence="2 3">
    <name type="scientific">Alteromonas halophila</name>
    <dbReference type="NCBI Taxonomy" id="516698"/>
    <lineage>
        <taxon>Bacteria</taxon>
        <taxon>Pseudomonadati</taxon>
        <taxon>Pseudomonadota</taxon>
        <taxon>Gammaproteobacteria</taxon>
        <taxon>Alteromonadales</taxon>
        <taxon>Alteromonadaceae</taxon>
        <taxon>Alteromonas/Salinimonas group</taxon>
        <taxon>Alteromonas</taxon>
    </lineage>
</organism>
<evidence type="ECO:0000313" key="2">
    <source>
        <dbReference type="EMBL" id="GGW81748.1"/>
    </source>
</evidence>
<reference evidence="2" key="2">
    <citation type="submission" date="2020-09" db="EMBL/GenBank/DDBJ databases">
        <authorList>
            <person name="Sun Q."/>
            <person name="Kim S."/>
        </authorList>
    </citation>
    <scope>NUCLEOTIDE SEQUENCE</scope>
    <source>
        <strain evidence="2">KCTC 22164</strain>
    </source>
</reference>
<keyword evidence="1" id="KW-0472">Membrane</keyword>
<dbReference type="RefSeq" id="WP_189404673.1">
    <property type="nucleotide sequence ID" value="NZ_BMXP01000002.1"/>
</dbReference>
<keyword evidence="3" id="KW-1185">Reference proteome</keyword>
<dbReference type="AlphaFoldDB" id="A0A918JHI1"/>
<gene>
    <name evidence="2" type="ORF">GCM10007391_13710</name>
</gene>
<keyword evidence="1" id="KW-1133">Transmembrane helix</keyword>
<dbReference type="EMBL" id="BMXP01000002">
    <property type="protein sequence ID" value="GGW81748.1"/>
    <property type="molecule type" value="Genomic_DNA"/>
</dbReference>
<feature type="transmembrane region" description="Helical" evidence="1">
    <location>
        <begin position="12"/>
        <end position="31"/>
    </location>
</feature>
<protein>
    <submittedName>
        <fullName evidence="2">Uncharacterized protein</fullName>
    </submittedName>
</protein>
<feature type="transmembrane region" description="Helical" evidence="1">
    <location>
        <begin position="37"/>
        <end position="54"/>
    </location>
</feature>
<accession>A0A918JHI1</accession>
<sequence length="61" mass="6665">MNIRLSFSDITRLIVLIAFSLVFLQFVGLTPASPERYLTALLVLLSLGLGVLIGQKDKSDS</sequence>